<evidence type="ECO:0000256" key="7">
    <source>
        <dbReference type="SAM" id="Phobius"/>
    </source>
</evidence>
<proteinExistence type="inferred from homology"/>
<feature type="transmembrane region" description="Helical" evidence="7">
    <location>
        <begin position="321"/>
        <end position="339"/>
    </location>
</feature>
<feature type="transmembrane region" description="Helical" evidence="7">
    <location>
        <begin position="85"/>
        <end position="107"/>
    </location>
</feature>
<feature type="transmembrane region" description="Helical" evidence="7">
    <location>
        <begin position="378"/>
        <end position="401"/>
    </location>
</feature>
<dbReference type="GO" id="GO:0005886">
    <property type="term" value="C:plasma membrane"/>
    <property type="evidence" value="ECO:0007669"/>
    <property type="project" value="UniProtKB-SubCell"/>
</dbReference>
<comment type="similarity">
    <text evidence="2">Belongs to the polysaccharide synthase family.</text>
</comment>
<name>A0A126Q1K4_ALTMA</name>
<reference evidence="8 9" key="1">
    <citation type="submission" date="2015-12" db="EMBL/GenBank/DDBJ databases">
        <authorList>
            <person name="Shamseldin A."/>
            <person name="Moawad H."/>
            <person name="Abd El-Rahim W.M."/>
            <person name="Sadowsky M.J."/>
        </authorList>
    </citation>
    <scope>NUCLEOTIDE SEQUENCE [LARGE SCALE GENOMIC DNA]</scope>
    <source>
        <strain evidence="8 9">D7</strain>
    </source>
</reference>
<keyword evidence="3" id="KW-1003">Cell membrane</keyword>
<keyword evidence="5 7" id="KW-1133">Transmembrane helix</keyword>
<dbReference type="OrthoDB" id="8538786at2"/>
<dbReference type="Pfam" id="PF13440">
    <property type="entry name" value="Polysacc_synt_3"/>
    <property type="match status" value="1"/>
</dbReference>
<dbReference type="RefSeq" id="WP_061095549.1">
    <property type="nucleotide sequence ID" value="NZ_CP014323.1"/>
</dbReference>
<dbReference type="Proteomes" id="UP000063991">
    <property type="component" value="Chromosome"/>
</dbReference>
<dbReference type="PANTHER" id="PTHR30250:SF10">
    <property type="entry name" value="LIPOPOLYSACCHARIDE BIOSYNTHESIS PROTEIN WZXC"/>
    <property type="match status" value="1"/>
</dbReference>
<evidence type="ECO:0000256" key="3">
    <source>
        <dbReference type="ARBA" id="ARBA00022475"/>
    </source>
</evidence>
<dbReference type="EMBL" id="CP014323">
    <property type="protein sequence ID" value="AMJ99186.1"/>
    <property type="molecule type" value="Genomic_DNA"/>
</dbReference>
<evidence type="ECO:0000256" key="4">
    <source>
        <dbReference type="ARBA" id="ARBA00022692"/>
    </source>
</evidence>
<evidence type="ECO:0000313" key="9">
    <source>
        <dbReference type="Proteomes" id="UP000063991"/>
    </source>
</evidence>
<comment type="subcellular location">
    <subcellularLocation>
        <location evidence="1">Cell membrane</location>
        <topology evidence="1">Multi-pass membrane protein</topology>
    </subcellularLocation>
</comment>
<evidence type="ECO:0000313" key="8">
    <source>
        <dbReference type="EMBL" id="AMJ99186.1"/>
    </source>
</evidence>
<feature type="transmembrane region" description="Helical" evidence="7">
    <location>
        <begin position="147"/>
        <end position="166"/>
    </location>
</feature>
<feature type="transmembrane region" description="Helical" evidence="7">
    <location>
        <begin position="351"/>
        <end position="372"/>
    </location>
</feature>
<dbReference type="PANTHER" id="PTHR30250">
    <property type="entry name" value="PST FAMILY PREDICTED COLANIC ACID TRANSPORTER"/>
    <property type="match status" value="1"/>
</dbReference>
<feature type="transmembrane region" description="Helical" evidence="7">
    <location>
        <begin position="36"/>
        <end position="58"/>
    </location>
</feature>
<keyword evidence="4 7" id="KW-0812">Transmembrane</keyword>
<organism evidence="8 9">
    <name type="scientific">Alteromonas macleodii</name>
    <name type="common">Pseudoalteromonas macleodii</name>
    <dbReference type="NCBI Taxonomy" id="28108"/>
    <lineage>
        <taxon>Bacteria</taxon>
        <taxon>Pseudomonadati</taxon>
        <taxon>Pseudomonadota</taxon>
        <taxon>Gammaproteobacteria</taxon>
        <taxon>Alteromonadales</taxon>
        <taxon>Alteromonadaceae</taxon>
        <taxon>Alteromonas/Salinimonas group</taxon>
        <taxon>Alteromonas</taxon>
    </lineage>
</organism>
<gene>
    <name evidence="8" type="ORF">AVL55_14090</name>
</gene>
<accession>A0A126Q1K4</accession>
<dbReference type="InterPro" id="IPR050833">
    <property type="entry name" value="Poly_Biosynth_Transport"/>
</dbReference>
<evidence type="ECO:0008006" key="10">
    <source>
        <dbReference type="Google" id="ProtNLM"/>
    </source>
</evidence>
<protein>
    <recommendedName>
        <fullName evidence="10">Polysaccharide transporter</fullName>
    </recommendedName>
</protein>
<feature type="transmembrane region" description="Helical" evidence="7">
    <location>
        <begin position="282"/>
        <end position="301"/>
    </location>
</feature>
<keyword evidence="6 7" id="KW-0472">Membrane</keyword>
<feature type="transmembrane region" description="Helical" evidence="7">
    <location>
        <begin position="113"/>
        <end position="135"/>
    </location>
</feature>
<feature type="transmembrane region" description="Helical" evidence="7">
    <location>
        <begin position="172"/>
        <end position="193"/>
    </location>
</feature>
<feature type="transmembrane region" description="Helical" evidence="7">
    <location>
        <begin position="408"/>
        <end position="426"/>
    </location>
</feature>
<sequence length="484" mass="54254">MSNAKKGVLGSFLLIAEALGKKSIGIVSTLILARVLVPEDFGVVAITTLIMGFIDALADTGANQYLQRCETVTDKIVNSAWTLNILIKAPILGLLLLFSSQIALYFDDVRVEAILYVLSAASIFGLLQNPGLIYLRRELEFGKIVKNSLIAKFIGVTVAISIALYFESYWALVLGTTAEIAATTIGSFFVYSYKPRFSTANLREQWNFSAWMIPQSILGYFRTQLDTFLVSNQSGTEALGSYHVLKYISFLPCSQILLPATKPLLVSMTKIKGNKQHFSSHYNMTFFLTMVIAGFISGFLYCRSEIVIGILLGESWVEYAFLLKMFAFLIPSFASLNHVRRLLLIHGKTNIMFYFEIGSVALFVMSIMAFNANEVKDFAFVRVVVEAVAVHFFLIAATVFYHGWWHAMRLLVGLTPILLSLVAASIAIDELSYGGNLIIRAASDFFIFSISFLVALFISYYLLFYRMEEWRYLFSLARKLRTNS</sequence>
<evidence type="ECO:0000256" key="6">
    <source>
        <dbReference type="ARBA" id="ARBA00023136"/>
    </source>
</evidence>
<dbReference type="AlphaFoldDB" id="A0A126Q1K4"/>
<evidence type="ECO:0000256" key="2">
    <source>
        <dbReference type="ARBA" id="ARBA00007430"/>
    </source>
</evidence>
<evidence type="ECO:0000256" key="1">
    <source>
        <dbReference type="ARBA" id="ARBA00004651"/>
    </source>
</evidence>
<feature type="transmembrane region" description="Helical" evidence="7">
    <location>
        <begin position="446"/>
        <end position="465"/>
    </location>
</feature>
<evidence type="ECO:0000256" key="5">
    <source>
        <dbReference type="ARBA" id="ARBA00022989"/>
    </source>
</evidence>